<accession>A0A508SVR4</accession>
<feature type="compositionally biased region" description="Basic and acidic residues" evidence="1">
    <location>
        <begin position="104"/>
        <end position="120"/>
    </location>
</feature>
<organism evidence="2 3">
    <name type="scientific">Bradyrhizobium ivorense</name>
    <dbReference type="NCBI Taxonomy" id="2511166"/>
    <lineage>
        <taxon>Bacteria</taxon>
        <taxon>Pseudomonadati</taxon>
        <taxon>Pseudomonadota</taxon>
        <taxon>Alphaproteobacteria</taxon>
        <taxon>Hyphomicrobiales</taxon>
        <taxon>Nitrobacteraceae</taxon>
        <taxon>Bradyrhizobium</taxon>
    </lineage>
</organism>
<proteinExistence type="predicted"/>
<evidence type="ECO:0000256" key="1">
    <source>
        <dbReference type="SAM" id="MobiDB-lite"/>
    </source>
</evidence>
<feature type="region of interest" description="Disordered" evidence="1">
    <location>
        <begin position="102"/>
        <end position="140"/>
    </location>
</feature>
<reference evidence="2" key="1">
    <citation type="submission" date="2019-02" db="EMBL/GenBank/DDBJ databases">
        <authorList>
            <person name="Pothier F.J."/>
        </authorList>
    </citation>
    <scope>NUCLEOTIDE SEQUENCE</scope>
    <source>
        <strain evidence="2">CI-1B</strain>
    </source>
</reference>
<dbReference type="EMBL" id="CAADFC020000004">
    <property type="protein sequence ID" value="VIO66106.1"/>
    <property type="molecule type" value="Genomic_DNA"/>
</dbReference>
<dbReference type="RefSeq" id="WP_139857825.1">
    <property type="nucleotide sequence ID" value="NZ_CAADFC020000004.1"/>
</dbReference>
<evidence type="ECO:0008006" key="4">
    <source>
        <dbReference type="Google" id="ProtNLM"/>
    </source>
</evidence>
<sequence length="140" mass="15618">MASRAEKLARLVSLMKLQLRLSEWQLAQLRQQEQALQDEEAWLIGALNALRPPAGSSSASIARRLTTTSVGARAVQAEASRQLDQVRTENRRVKQVEQVARAAAADRRREAEKRSLEEIAGRPVRRHDWLAATKGAGSRQ</sequence>
<protein>
    <recommendedName>
        <fullName evidence="4">Flagellar FliJ protein</fullName>
    </recommendedName>
</protein>
<evidence type="ECO:0000313" key="2">
    <source>
        <dbReference type="EMBL" id="VIO66106.1"/>
    </source>
</evidence>
<dbReference type="Proteomes" id="UP000328092">
    <property type="component" value="Unassembled WGS sequence"/>
</dbReference>
<gene>
    <name evidence="2" type="ORF">CI1B_12180</name>
</gene>
<dbReference type="AlphaFoldDB" id="A0A508SVR4"/>
<keyword evidence="3" id="KW-1185">Reference proteome</keyword>
<dbReference type="OrthoDB" id="8265106at2"/>
<name>A0A508SVR4_9BRAD</name>
<comment type="caution">
    <text evidence="2">The sequence shown here is derived from an EMBL/GenBank/DDBJ whole genome shotgun (WGS) entry which is preliminary data.</text>
</comment>
<evidence type="ECO:0000313" key="3">
    <source>
        <dbReference type="Proteomes" id="UP000328092"/>
    </source>
</evidence>